<proteinExistence type="predicted"/>
<name>A0A0K0XU44_9GAMM</name>
<dbReference type="InterPro" id="IPR016936">
    <property type="entry name" value="UCP029693"/>
</dbReference>
<gene>
    <name evidence="1" type="ORF">WM2015_809</name>
</gene>
<sequence length="336" mass="37612">MAWIHRLIGTGWRRIITLSVLALIIASAVVMFYVDHEPERFDVVAAAQARADAHGHELRTGYVTTATLIEVMDILLDKRGGYLQNDVMPPWVLLDNIPSWEIGVVFQARDLARSLRNDFSRSQTQSAEDADLALADPQFSFDYGSWLLPSTEGEYQEGIDALERYLERLGNEDPTDARFFDRADNLREYLALVEKRLGDIGQQLSASVGERRLNTDLAGDPIAHPSGNLGPEVRVKTPWLEIDDVFYQARGTTWALIHFLRAIEHDFAAVLENKNASPSLAQIIRELEASQRPIWSPMILNGGGFGFTANHSLVMANYIARANAAVIDLRRLLEQG</sequence>
<dbReference type="PIRSF" id="PIRSF029693">
    <property type="entry name" value="UCP029693"/>
    <property type="match status" value="1"/>
</dbReference>
<protein>
    <submittedName>
        <fullName evidence="1">Uncharacterized protein</fullName>
    </submittedName>
</protein>
<dbReference type="KEGG" id="wma:WM2015_809"/>
<dbReference type="EMBL" id="CP012154">
    <property type="protein sequence ID" value="AKS41190.1"/>
    <property type="molecule type" value="Genomic_DNA"/>
</dbReference>
<organism evidence="1 2">
    <name type="scientific">Wenzhouxiangella marina</name>
    <dbReference type="NCBI Taxonomy" id="1579979"/>
    <lineage>
        <taxon>Bacteria</taxon>
        <taxon>Pseudomonadati</taxon>
        <taxon>Pseudomonadota</taxon>
        <taxon>Gammaproteobacteria</taxon>
        <taxon>Chromatiales</taxon>
        <taxon>Wenzhouxiangellaceae</taxon>
        <taxon>Wenzhouxiangella</taxon>
    </lineage>
</organism>
<dbReference type="STRING" id="1579979.WM2015_809"/>
<keyword evidence="2" id="KW-1185">Reference proteome</keyword>
<evidence type="ECO:0000313" key="1">
    <source>
        <dbReference type="EMBL" id="AKS41190.1"/>
    </source>
</evidence>
<accession>A0A0K0XU44</accession>
<dbReference type="Pfam" id="PF10095">
    <property type="entry name" value="DUF2333"/>
    <property type="match status" value="1"/>
</dbReference>
<dbReference type="OrthoDB" id="5821246at2"/>
<evidence type="ECO:0000313" key="2">
    <source>
        <dbReference type="Proteomes" id="UP000066624"/>
    </source>
</evidence>
<dbReference type="Proteomes" id="UP000066624">
    <property type="component" value="Chromosome"/>
</dbReference>
<dbReference type="RefSeq" id="WP_049724845.1">
    <property type="nucleotide sequence ID" value="NZ_CP012154.1"/>
</dbReference>
<dbReference type="PATRIC" id="fig|1579979.3.peg.826"/>
<reference evidence="1 2" key="1">
    <citation type="submission" date="2015-07" db="EMBL/GenBank/DDBJ databases">
        <authorList>
            <person name="Noorani M."/>
        </authorList>
    </citation>
    <scope>NUCLEOTIDE SEQUENCE [LARGE SCALE GENOMIC DNA]</scope>
    <source>
        <strain evidence="1 2">KCTC 42284</strain>
    </source>
</reference>
<dbReference type="AlphaFoldDB" id="A0A0K0XU44"/>